<dbReference type="AlphaFoldDB" id="A0A561PWG0"/>
<name>A0A561PWG0_9BACT</name>
<gene>
    <name evidence="3" type="ORF">FHW36_102212</name>
</gene>
<evidence type="ECO:0000256" key="1">
    <source>
        <dbReference type="SAM" id="Phobius"/>
    </source>
</evidence>
<dbReference type="InterPro" id="IPR027783">
    <property type="entry name" value="Bacterial_PH-related"/>
</dbReference>
<comment type="caution">
    <text evidence="3">The sequence shown here is derived from an EMBL/GenBank/DDBJ whole genome shotgun (WGS) entry which is preliminary data.</text>
</comment>
<sequence length="167" mass="19143">MRYAARLDDNSKLVTHLIIIISLVFLFRQITDISQDTLSTTVMLFILVPVIVIAWCLSPRYYTITATTILIRRPLLSITIRLEDVVRLRSITEEDLGNSSRLLNIGGVFGYLGTYRSSEIGKYQRWCTNREDLVLIESDNQKWLISPAGADDFVRRVNQLINIPDQP</sequence>
<organism evidence="3 4">
    <name type="scientific">Chitinophaga polysaccharea</name>
    <dbReference type="NCBI Taxonomy" id="1293035"/>
    <lineage>
        <taxon>Bacteria</taxon>
        <taxon>Pseudomonadati</taxon>
        <taxon>Bacteroidota</taxon>
        <taxon>Chitinophagia</taxon>
        <taxon>Chitinophagales</taxon>
        <taxon>Chitinophagaceae</taxon>
        <taxon>Chitinophaga</taxon>
    </lineage>
</organism>
<proteinExistence type="predicted"/>
<dbReference type="Pfam" id="PF10882">
    <property type="entry name" value="bPH_5"/>
    <property type="match status" value="1"/>
</dbReference>
<keyword evidence="1" id="KW-1133">Transmembrane helix</keyword>
<protein>
    <submittedName>
        <fullName evidence="3">PH (Pleckstrin Homology) domain-containing protein</fullName>
    </submittedName>
</protein>
<accession>A0A561PWG0</accession>
<reference evidence="3 4" key="1">
    <citation type="submission" date="2019-06" db="EMBL/GenBank/DDBJ databases">
        <title>Sorghum-associated microbial communities from plants grown in Nebraska, USA.</title>
        <authorList>
            <person name="Schachtman D."/>
        </authorList>
    </citation>
    <scope>NUCLEOTIDE SEQUENCE [LARGE SCALE GENOMIC DNA]</scope>
    <source>
        <strain evidence="3 4">1209</strain>
    </source>
</reference>
<evidence type="ECO:0000313" key="3">
    <source>
        <dbReference type="EMBL" id="TWF42456.1"/>
    </source>
</evidence>
<dbReference type="EMBL" id="VIWO01000002">
    <property type="protein sequence ID" value="TWF42456.1"/>
    <property type="molecule type" value="Genomic_DNA"/>
</dbReference>
<evidence type="ECO:0000259" key="2">
    <source>
        <dbReference type="Pfam" id="PF10882"/>
    </source>
</evidence>
<feature type="transmembrane region" description="Helical" evidence="1">
    <location>
        <begin position="12"/>
        <end position="30"/>
    </location>
</feature>
<keyword evidence="1" id="KW-0812">Transmembrane</keyword>
<feature type="transmembrane region" description="Helical" evidence="1">
    <location>
        <begin position="42"/>
        <end position="63"/>
    </location>
</feature>
<dbReference type="OrthoDB" id="665374at2"/>
<dbReference type="Proteomes" id="UP000320811">
    <property type="component" value="Unassembled WGS sequence"/>
</dbReference>
<keyword evidence="1" id="KW-0472">Membrane</keyword>
<evidence type="ECO:0000313" key="4">
    <source>
        <dbReference type="Proteomes" id="UP000320811"/>
    </source>
</evidence>
<dbReference type="RefSeq" id="WP_145666045.1">
    <property type="nucleotide sequence ID" value="NZ_VIWO01000002.1"/>
</dbReference>
<feature type="domain" description="Bacterial Pleckstrin homology" evidence="2">
    <location>
        <begin position="62"/>
        <end position="160"/>
    </location>
</feature>
<keyword evidence="4" id="KW-1185">Reference proteome</keyword>